<keyword evidence="4" id="KW-1185">Reference proteome</keyword>
<evidence type="ECO:0000313" key="4">
    <source>
        <dbReference type="Proteomes" id="UP000068447"/>
    </source>
</evidence>
<dbReference type="OrthoDB" id="7065980at2"/>
<dbReference type="Gene3D" id="3.30.1340.30">
    <property type="match status" value="1"/>
</dbReference>
<dbReference type="PANTHER" id="PTHR34606:SF15">
    <property type="entry name" value="BON DOMAIN-CONTAINING PROTEIN"/>
    <property type="match status" value="1"/>
</dbReference>
<dbReference type="InterPro" id="IPR051686">
    <property type="entry name" value="Lipoprotein_DolP"/>
</dbReference>
<dbReference type="KEGG" id="lal:AT746_16565"/>
<evidence type="ECO:0000259" key="2">
    <source>
        <dbReference type="PROSITE" id="PS50914"/>
    </source>
</evidence>
<protein>
    <recommendedName>
        <fullName evidence="2">BON domain-containing protein</fullName>
    </recommendedName>
</protein>
<keyword evidence="1" id="KW-0732">Signal</keyword>
<dbReference type="Proteomes" id="UP000068447">
    <property type="component" value="Chromosome"/>
</dbReference>
<feature type="signal peptide" evidence="1">
    <location>
        <begin position="1"/>
        <end position="20"/>
    </location>
</feature>
<dbReference type="RefSeq" id="WP_062482627.1">
    <property type="nucleotide sequence ID" value="NZ_CP013650.1"/>
</dbReference>
<dbReference type="PANTHER" id="PTHR34606">
    <property type="entry name" value="BON DOMAIN-CONTAINING PROTEIN"/>
    <property type="match status" value="1"/>
</dbReference>
<dbReference type="PROSITE" id="PS51257">
    <property type="entry name" value="PROKAR_LIPOPROTEIN"/>
    <property type="match status" value="1"/>
</dbReference>
<evidence type="ECO:0000256" key="1">
    <source>
        <dbReference type="SAM" id="SignalP"/>
    </source>
</evidence>
<feature type="chain" id="PRO_5006836368" description="BON domain-containing protein" evidence="1">
    <location>
        <begin position="21"/>
        <end position="109"/>
    </location>
</feature>
<dbReference type="AlphaFoldDB" id="A0A0U3B3C2"/>
<dbReference type="STRING" id="1526571.AT746_16565"/>
<gene>
    <name evidence="3" type="ORF">AT746_16565</name>
</gene>
<dbReference type="Pfam" id="PF04972">
    <property type="entry name" value="BON"/>
    <property type="match status" value="1"/>
</dbReference>
<sequence>MILRQAFCALLLTLPLIAVTACDNMTETKTQPQKIDDNSLSQAVSEVLERDALSARSNIKVTSLDGKVSLTGTVASAEDKTHATGLVKKVNGVKTVNNDLEITTPADSQ</sequence>
<dbReference type="EMBL" id="CP013650">
    <property type="protein sequence ID" value="ALS99720.1"/>
    <property type="molecule type" value="Genomic_DNA"/>
</dbReference>
<reference evidence="3 4" key="1">
    <citation type="submission" date="2015-12" db="EMBL/GenBank/DDBJ databases">
        <title>Complete genome of Lacimicrobium alkaliphilum KCTC 32984.</title>
        <authorList>
            <person name="Kim S.-G."/>
            <person name="Lee Y.-J."/>
        </authorList>
    </citation>
    <scope>NUCLEOTIDE SEQUENCE [LARGE SCALE GENOMIC DNA]</scope>
    <source>
        <strain evidence="3 4">YelD216</strain>
    </source>
</reference>
<accession>A0A0U3B3C2</accession>
<evidence type="ECO:0000313" key="3">
    <source>
        <dbReference type="EMBL" id="ALS99720.1"/>
    </source>
</evidence>
<dbReference type="InterPro" id="IPR007055">
    <property type="entry name" value="BON_dom"/>
</dbReference>
<proteinExistence type="predicted"/>
<feature type="domain" description="BON" evidence="2">
    <location>
        <begin position="36"/>
        <end position="104"/>
    </location>
</feature>
<organism evidence="3 4">
    <name type="scientific">Lacimicrobium alkaliphilum</name>
    <dbReference type="NCBI Taxonomy" id="1526571"/>
    <lineage>
        <taxon>Bacteria</taxon>
        <taxon>Pseudomonadati</taxon>
        <taxon>Pseudomonadota</taxon>
        <taxon>Gammaproteobacteria</taxon>
        <taxon>Alteromonadales</taxon>
        <taxon>Alteromonadaceae</taxon>
        <taxon>Lacimicrobium</taxon>
    </lineage>
</organism>
<name>A0A0U3B3C2_9ALTE</name>
<dbReference type="PROSITE" id="PS50914">
    <property type="entry name" value="BON"/>
    <property type="match status" value="1"/>
</dbReference>